<accession>A0A5J6V676</accession>
<evidence type="ECO:0000313" key="2">
    <source>
        <dbReference type="Proteomes" id="UP000326546"/>
    </source>
</evidence>
<dbReference type="OrthoDB" id="9859083at2"/>
<gene>
    <name evidence="1" type="ORF">FY030_13075</name>
</gene>
<dbReference type="Proteomes" id="UP000326546">
    <property type="component" value="Chromosome"/>
</dbReference>
<sequence length="142" mass="16261">MEDLVPRTRIRDVLVQRIDGELRRTPPADVDVRLTTTPPWYHVEAAEGVILVRFANRAEYVLPEAEEEEPVLVGYLEVAHMVEIELEGDAVPSDESIEYFIQQNVLFMAYPYFRTALHRLPGEFGLPAVVMPFLRREPNSAP</sequence>
<dbReference type="AlphaFoldDB" id="A0A5J6V676"/>
<dbReference type="EMBL" id="CP044427">
    <property type="protein sequence ID" value="QFG69510.1"/>
    <property type="molecule type" value="Genomic_DNA"/>
</dbReference>
<dbReference type="KEGG" id="serw:FY030_13075"/>
<keyword evidence="2" id="KW-1185">Reference proteome</keyword>
<proteinExistence type="predicted"/>
<evidence type="ECO:0000313" key="1">
    <source>
        <dbReference type="EMBL" id="QFG69510.1"/>
    </source>
</evidence>
<name>A0A5J6V676_9MICO</name>
<organism evidence="1 2">
    <name type="scientific">Ornithinimicrobium pratense</name>
    <dbReference type="NCBI Taxonomy" id="2593973"/>
    <lineage>
        <taxon>Bacteria</taxon>
        <taxon>Bacillati</taxon>
        <taxon>Actinomycetota</taxon>
        <taxon>Actinomycetes</taxon>
        <taxon>Micrococcales</taxon>
        <taxon>Ornithinimicrobiaceae</taxon>
        <taxon>Ornithinimicrobium</taxon>
    </lineage>
</organism>
<evidence type="ECO:0008006" key="3">
    <source>
        <dbReference type="Google" id="ProtNLM"/>
    </source>
</evidence>
<dbReference type="RefSeq" id="WP_158061892.1">
    <property type="nucleotide sequence ID" value="NZ_CP044427.1"/>
</dbReference>
<reference evidence="1 2" key="1">
    <citation type="submission" date="2019-09" db="EMBL/GenBank/DDBJ databases">
        <title>Serinicoccus pratensis sp. nov., isolated from meadow soil.</title>
        <authorList>
            <person name="Zhang W."/>
        </authorList>
    </citation>
    <scope>NUCLEOTIDE SEQUENCE [LARGE SCALE GENOMIC DNA]</scope>
    <source>
        <strain evidence="1 2">W204</strain>
    </source>
</reference>
<protein>
    <recommendedName>
        <fullName evidence="3">Preprotein translocase subunit SecB</fullName>
    </recommendedName>
</protein>